<dbReference type="AlphaFoldDB" id="A0A0P9FE25"/>
<evidence type="ECO:0000313" key="3">
    <source>
        <dbReference type="EMBL" id="KPV74023.1"/>
    </source>
</evidence>
<feature type="signal peptide" evidence="2">
    <location>
        <begin position="1"/>
        <end position="20"/>
    </location>
</feature>
<accession>A0A0P9FE25</accession>
<evidence type="ECO:0000313" key="4">
    <source>
        <dbReference type="Proteomes" id="UP000053890"/>
    </source>
</evidence>
<dbReference type="RefSeq" id="XP_018270072.1">
    <property type="nucleotide sequence ID" value="XM_018417404.1"/>
</dbReference>
<proteinExistence type="predicted"/>
<keyword evidence="4" id="KW-1185">Reference proteome</keyword>
<protein>
    <submittedName>
        <fullName evidence="3">Uncharacterized protein</fullName>
    </submittedName>
</protein>
<reference evidence="3 4" key="1">
    <citation type="journal article" date="2015" name="Front. Microbiol.">
        <title>Genome sequence of the plant growth promoting endophytic yeast Rhodotorula graminis WP1.</title>
        <authorList>
            <person name="Firrincieli A."/>
            <person name="Otillar R."/>
            <person name="Salamov A."/>
            <person name="Schmutz J."/>
            <person name="Khan Z."/>
            <person name="Redman R.S."/>
            <person name="Fleck N.D."/>
            <person name="Lindquist E."/>
            <person name="Grigoriev I.V."/>
            <person name="Doty S.L."/>
        </authorList>
    </citation>
    <scope>NUCLEOTIDE SEQUENCE [LARGE SCALE GENOMIC DNA]</scope>
    <source>
        <strain evidence="3 4">WP1</strain>
    </source>
</reference>
<feature type="region of interest" description="Disordered" evidence="1">
    <location>
        <begin position="20"/>
        <end position="45"/>
    </location>
</feature>
<evidence type="ECO:0000256" key="2">
    <source>
        <dbReference type="SAM" id="SignalP"/>
    </source>
</evidence>
<feature type="region of interest" description="Disordered" evidence="1">
    <location>
        <begin position="113"/>
        <end position="134"/>
    </location>
</feature>
<dbReference type="Proteomes" id="UP000053890">
    <property type="component" value="Unassembled WGS sequence"/>
</dbReference>
<dbReference type="EMBL" id="KQ474081">
    <property type="protein sequence ID" value="KPV74023.1"/>
    <property type="molecule type" value="Genomic_DNA"/>
</dbReference>
<feature type="compositionally biased region" description="Basic and acidic residues" evidence="1">
    <location>
        <begin position="191"/>
        <end position="200"/>
    </location>
</feature>
<keyword evidence="2" id="KW-0732">Signal</keyword>
<name>A0A0P9FE25_RHOGW</name>
<feature type="chain" id="PRO_5006156954" evidence="2">
    <location>
        <begin position="21"/>
        <end position="200"/>
    </location>
</feature>
<organism evidence="3 4">
    <name type="scientific">Rhodotorula graminis (strain WP1)</name>
    <dbReference type="NCBI Taxonomy" id="578459"/>
    <lineage>
        <taxon>Eukaryota</taxon>
        <taxon>Fungi</taxon>
        <taxon>Dikarya</taxon>
        <taxon>Basidiomycota</taxon>
        <taxon>Pucciniomycotina</taxon>
        <taxon>Microbotryomycetes</taxon>
        <taxon>Sporidiobolales</taxon>
        <taxon>Sporidiobolaceae</taxon>
        <taxon>Rhodotorula</taxon>
    </lineage>
</organism>
<dbReference type="GeneID" id="28977852"/>
<gene>
    <name evidence="3" type="ORF">RHOBADRAFT_54594</name>
</gene>
<feature type="region of interest" description="Disordered" evidence="1">
    <location>
        <begin position="181"/>
        <end position="200"/>
    </location>
</feature>
<sequence>MLWYVVVAVVVALSATPARSAPLPREGGGSNPKNPDDTRSTAPSATGLFDPIAAALSSRLAQISLEVGRLPVLSLPSVLVQLKTPRVKVVVPFRVFTNAKAAKPPQSRRAVEERAVNPKWPKPTSTTRTTRVFGSSSVPVKVPVASSPPPDNPKHVFAPTPVVKVVSYTFAMPGGGATTVIEAQGSWSHPGRPEQTRTRT</sequence>
<evidence type="ECO:0000256" key="1">
    <source>
        <dbReference type="SAM" id="MobiDB-lite"/>
    </source>
</evidence>